<dbReference type="Proteomes" id="UP000038045">
    <property type="component" value="Unplaced"/>
</dbReference>
<dbReference type="PROSITE" id="PS50181">
    <property type="entry name" value="FBOX"/>
    <property type="match status" value="1"/>
</dbReference>
<name>A0A0N5A5G2_PARTI</name>
<dbReference type="Gene3D" id="1.20.1280.50">
    <property type="match status" value="1"/>
</dbReference>
<dbReference type="SUPFAM" id="SSF81383">
    <property type="entry name" value="F-box domain"/>
    <property type="match status" value="1"/>
</dbReference>
<dbReference type="SMART" id="SM00256">
    <property type="entry name" value="FBOX"/>
    <property type="match status" value="1"/>
</dbReference>
<proteinExistence type="predicted"/>
<feature type="domain" description="F-box" evidence="1">
    <location>
        <begin position="3"/>
        <end position="56"/>
    </location>
</feature>
<dbReference type="WBParaSite" id="PTRK_0001694400.1">
    <property type="protein sequence ID" value="PTRK_0001694400.1"/>
    <property type="gene ID" value="PTRK_0001694400"/>
</dbReference>
<accession>A0A0N5A5G2</accession>
<evidence type="ECO:0000313" key="3">
    <source>
        <dbReference type="WBParaSite" id="PTRK_0001694400.1"/>
    </source>
</evidence>
<reference evidence="3" key="1">
    <citation type="submission" date="2017-02" db="UniProtKB">
        <authorList>
            <consortium name="WormBaseParasite"/>
        </authorList>
    </citation>
    <scope>IDENTIFICATION</scope>
</reference>
<evidence type="ECO:0000259" key="1">
    <source>
        <dbReference type="PROSITE" id="PS50181"/>
    </source>
</evidence>
<organism evidence="2 3">
    <name type="scientific">Parastrongyloides trichosuri</name>
    <name type="common">Possum-specific nematode worm</name>
    <dbReference type="NCBI Taxonomy" id="131310"/>
    <lineage>
        <taxon>Eukaryota</taxon>
        <taxon>Metazoa</taxon>
        <taxon>Ecdysozoa</taxon>
        <taxon>Nematoda</taxon>
        <taxon>Chromadorea</taxon>
        <taxon>Rhabditida</taxon>
        <taxon>Tylenchina</taxon>
        <taxon>Panagrolaimomorpha</taxon>
        <taxon>Strongyloidoidea</taxon>
        <taxon>Strongyloididae</taxon>
        <taxon>Parastrongyloides</taxon>
    </lineage>
</organism>
<dbReference type="InterPro" id="IPR036047">
    <property type="entry name" value="F-box-like_dom_sf"/>
</dbReference>
<dbReference type="InterPro" id="IPR001810">
    <property type="entry name" value="F-box_dom"/>
</dbReference>
<evidence type="ECO:0000313" key="2">
    <source>
        <dbReference type="Proteomes" id="UP000038045"/>
    </source>
</evidence>
<dbReference type="Pfam" id="PF12937">
    <property type="entry name" value="F-box-like"/>
    <property type="match status" value="1"/>
</dbReference>
<keyword evidence="2" id="KW-1185">Reference proteome</keyword>
<sequence length="342" mass="39865">MRIKVIPNLPDIILKQVFNYLFYEDLLNCELVCKRWQNLVLQTMKRDIHEIVFEQLSNCQVQIIQQPALKRLSITCAKNSYEFIAGILRRSQSSLERITAELNFFINIQHVNLLHREGRYKYFPNTKNLWLVVTNCDLIDIEQLKAVEDRLFMNLHSLTLQVHVKQSQIHNIYTLLSKFLIKYQELELNIELHADKAMPILGQMSEFTDLKIKQLKIVCTDFDRPIFPLDGLRDTMVKNKLDCERLVLRDWYLHCNGEEPIGNIGLSSIRVSSSTIGNTPTFVSAIKKTKDKSNLDKLEMVGLCVFADINYLDNKAHIEFENQISCNLKDLCVDCSDIYYIT</sequence>
<protein>
    <submittedName>
        <fullName evidence="3">F-box domain-containing protein</fullName>
    </submittedName>
</protein>
<dbReference type="AlphaFoldDB" id="A0A0N5A5G2"/>